<reference evidence="1 2" key="1">
    <citation type="submission" date="2024-04" db="EMBL/GenBank/DDBJ databases">
        <authorList>
            <person name="Rising A."/>
            <person name="Reimegard J."/>
            <person name="Sonavane S."/>
            <person name="Akerstrom W."/>
            <person name="Nylinder S."/>
            <person name="Hedman E."/>
            <person name="Kallberg Y."/>
        </authorList>
    </citation>
    <scope>NUCLEOTIDE SEQUENCE [LARGE SCALE GENOMIC DNA]</scope>
</reference>
<name>A0AAV2B3M3_9ARAC</name>
<protein>
    <submittedName>
        <fullName evidence="1">Uncharacterized protein</fullName>
    </submittedName>
</protein>
<comment type="caution">
    <text evidence="1">The sequence shown here is derived from an EMBL/GenBank/DDBJ whole genome shotgun (WGS) entry which is preliminary data.</text>
</comment>
<evidence type="ECO:0000313" key="2">
    <source>
        <dbReference type="Proteomes" id="UP001497382"/>
    </source>
</evidence>
<gene>
    <name evidence="1" type="ORF">LARSCL_LOCUS16303</name>
</gene>
<accession>A0AAV2B3M3</accession>
<keyword evidence="2" id="KW-1185">Reference proteome</keyword>
<dbReference type="Proteomes" id="UP001497382">
    <property type="component" value="Unassembled WGS sequence"/>
</dbReference>
<proteinExistence type="predicted"/>
<evidence type="ECO:0000313" key="1">
    <source>
        <dbReference type="EMBL" id="CAL1290144.1"/>
    </source>
</evidence>
<organism evidence="1 2">
    <name type="scientific">Larinioides sclopetarius</name>
    <dbReference type="NCBI Taxonomy" id="280406"/>
    <lineage>
        <taxon>Eukaryota</taxon>
        <taxon>Metazoa</taxon>
        <taxon>Ecdysozoa</taxon>
        <taxon>Arthropoda</taxon>
        <taxon>Chelicerata</taxon>
        <taxon>Arachnida</taxon>
        <taxon>Araneae</taxon>
        <taxon>Araneomorphae</taxon>
        <taxon>Entelegynae</taxon>
        <taxon>Araneoidea</taxon>
        <taxon>Araneidae</taxon>
        <taxon>Larinioides</taxon>
    </lineage>
</organism>
<dbReference type="AlphaFoldDB" id="A0AAV2B3M3"/>
<dbReference type="EMBL" id="CAXIEN010000259">
    <property type="protein sequence ID" value="CAL1290144.1"/>
    <property type="molecule type" value="Genomic_DNA"/>
</dbReference>
<sequence>MVLLEANDLRLPPLIVNYRKLPTLVVSGSRKEECAKIHSVVLNCGRLSRTTLELPCSPNFYIATPRGRLVTTHDLSGRTVTQPLCPMNALCKFVPM</sequence>
<feature type="non-terminal residue" evidence="1">
    <location>
        <position position="96"/>
    </location>
</feature>